<evidence type="ECO:0000313" key="3">
    <source>
        <dbReference type="Proteomes" id="UP000186601"/>
    </source>
</evidence>
<comment type="caution">
    <text evidence="2">The sequence shown here is derived from an EMBL/GenBank/DDBJ whole genome shotgun (WGS) entry which is preliminary data.</text>
</comment>
<name>A0A2R6NWG8_9APHY</name>
<keyword evidence="1" id="KW-0812">Transmembrane</keyword>
<dbReference type="Proteomes" id="UP000186601">
    <property type="component" value="Unassembled WGS sequence"/>
</dbReference>
<proteinExistence type="predicted"/>
<feature type="transmembrane region" description="Helical" evidence="1">
    <location>
        <begin position="27"/>
        <end position="48"/>
    </location>
</feature>
<evidence type="ECO:0000256" key="1">
    <source>
        <dbReference type="SAM" id="Phobius"/>
    </source>
</evidence>
<organism evidence="2 3">
    <name type="scientific">Hermanssonia centrifuga</name>
    <dbReference type="NCBI Taxonomy" id="98765"/>
    <lineage>
        <taxon>Eukaryota</taxon>
        <taxon>Fungi</taxon>
        <taxon>Dikarya</taxon>
        <taxon>Basidiomycota</taxon>
        <taxon>Agaricomycotina</taxon>
        <taxon>Agaricomycetes</taxon>
        <taxon>Polyporales</taxon>
        <taxon>Meruliaceae</taxon>
        <taxon>Hermanssonia</taxon>
    </lineage>
</organism>
<keyword evidence="3" id="KW-1185">Reference proteome</keyword>
<accession>A0A2R6NWG8</accession>
<dbReference type="EMBL" id="MLYV02000767">
    <property type="protein sequence ID" value="PSR77938.1"/>
    <property type="molecule type" value="Genomic_DNA"/>
</dbReference>
<gene>
    <name evidence="2" type="ORF">PHLCEN_2v7638</name>
</gene>
<evidence type="ECO:0000313" key="2">
    <source>
        <dbReference type="EMBL" id="PSR77938.1"/>
    </source>
</evidence>
<dbReference type="AlphaFoldDB" id="A0A2R6NWG8"/>
<keyword evidence="1" id="KW-0472">Membrane</keyword>
<dbReference type="OrthoDB" id="5389493at2759"/>
<protein>
    <submittedName>
        <fullName evidence="2">Uncharacterized protein</fullName>
    </submittedName>
</protein>
<keyword evidence="1" id="KW-1133">Transmembrane helix</keyword>
<reference evidence="2 3" key="1">
    <citation type="submission" date="2018-02" db="EMBL/GenBank/DDBJ databases">
        <title>Genome sequence of the basidiomycete white-rot fungus Phlebia centrifuga.</title>
        <authorList>
            <person name="Granchi Z."/>
            <person name="Peng M."/>
            <person name="de Vries R.P."/>
            <person name="Hilden K."/>
            <person name="Makela M.R."/>
            <person name="Grigoriev I."/>
            <person name="Riley R."/>
        </authorList>
    </citation>
    <scope>NUCLEOTIDE SEQUENCE [LARGE SCALE GENOMIC DNA]</scope>
    <source>
        <strain evidence="2 3">FBCC195</strain>
    </source>
</reference>
<sequence length="74" mass="8234">MKVLPPLNVFQLLIRPYLFVQKNNAAAFYPLAALPEFIAVMMFMPGLVPSKIELLERADASKSGRVTDPAIPMM</sequence>